<gene>
    <name evidence="1" type="ORF">WAT24_06705</name>
</gene>
<name>A0ABU8JAY4_9GAMM</name>
<evidence type="ECO:0000313" key="1">
    <source>
        <dbReference type="EMBL" id="MEI7036443.1"/>
    </source>
</evidence>
<dbReference type="Proteomes" id="UP001381174">
    <property type="component" value="Unassembled WGS sequence"/>
</dbReference>
<accession>A0ABU8JAY4</accession>
<sequence>MAGARIEFEVDTTLASTALQRALGVLGGDGLTLLLSDIGEYLLRSTRDRAALEQAPDGSHWRALEPSYARWKGRKRPGVPILKFDNHMLGDRLAHQVDGSTLYVGTNAPYGAIHQFGGTIHIAARSQQAYFHHSKGEVSPQFVDKRKANFAQWVTLPAYDIDMPARPFLGISDQDASEIVQITQDHLQTALSGSAA</sequence>
<proteinExistence type="predicted"/>
<protein>
    <submittedName>
        <fullName evidence="1">Phage virion morphogenesis protein</fullName>
    </submittedName>
</protein>
<evidence type="ECO:0000313" key="2">
    <source>
        <dbReference type="Proteomes" id="UP001381174"/>
    </source>
</evidence>
<organism evidence="1 2">
    <name type="scientific">Fulvimonas yonginensis</name>
    <dbReference type="NCBI Taxonomy" id="1495200"/>
    <lineage>
        <taxon>Bacteria</taxon>
        <taxon>Pseudomonadati</taxon>
        <taxon>Pseudomonadota</taxon>
        <taxon>Gammaproteobacteria</taxon>
        <taxon>Lysobacterales</taxon>
        <taxon>Rhodanobacteraceae</taxon>
        <taxon>Fulvimonas</taxon>
    </lineage>
</organism>
<reference evidence="1 2" key="1">
    <citation type="journal article" date="2014" name="Int. J. Syst. Evol. Microbiol.">
        <title>Fulvimonas yonginensis sp. nov., isolated from greenhouse soil, and emended description of the genus Fulvimonas.</title>
        <authorList>
            <person name="Ahn J.H."/>
            <person name="Kim S.J."/>
            <person name="Weon H.Y."/>
            <person name="Hong S.B."/>
            <person name="Seok S.J."/>
            <person name="Kwon S.W."/>
        </authorList>
    </citation>
    <scope>NUCLEOTIDE SEQUENCE [LARGE SCALE GENOMIC DNA]</scope>
    <source>
        <strain evidence="1 2">KACC 16952</strain>
    </source>
</reference>
<dbReference type="NCBIfam" id="TIGR01635">
    <property type="entry name" value="tail_comp_S"/>
    <property type="match status" value="1"/>
</dbReference>
<keyword evidence="2" id="KW-1185">Reference proteome</keyword>
<comment type="caution">
    <text evidence="1">The sequence shown here is derived from an EMBL/GenBank/DDBJ whole genome shotgun (WGS) entry which is preliminary data.</text>
</comment>
<dbReference type="RefSeq" id="WP_336807059.1">
    <property type="nucleotide sequence ID" value="NZ_JBBBNY010000003.1"/>
</dbReference>
<dbReference type="EMBL" id="JBBBNY010000003">
    <property type="protein sequence ID" value="MEI7036443.1"/>
    <property type="molecule type" value="Genomic_DNA"/>
</dbReference>
<dbReference type="InterPro" id="IPR006522">
    <property type="entry name" value="Phage_virion_morphogenesis"/>
</dbReference>
<dbReference type="Pfam" id="PF05069">
    <property type="entry name" value="Phage_tail_S"/>
    <property type="match status" value="1"/>
</dbReference>